<dbReference type="InterPro" id="IPR001314">
    <property type="entry name" value="Peptidase_S1A"/>
</dbReference>
<dbReference type="Pfam" id="PF00089">
    <property type="entry name" value="Trypsin"/>
    <property type="match status" value="2"/>
</dbReference>
<feature type="signal peptide" evidence="3">
    <location>
        <begin position="1"/>
        <end position="19"/>
    </location>
</feature>
<reference evidence="5" key="1">
    <citation type="submission" date="2024-06" db="EMBL/GenBank/DDBJ databases">
        <authorList>
            <person name="Liu X."/>
            <person name="Lenzi L."/>
            <person name="Haldenby T S."/>
            <person name="Uol C."/>
        </authorList>
    </citation>
    <scope>NUCLEOTIDE SEQUENCE</scope>
</reference>
<evidence type="ECO:0000256" key="2">
    <source>
        <dbReference type="ARBA" id="ARBA00024195"/>
    </source>
</evidence>
<dbReference type="EMBL" id="CAXLJL010000767">
    <property type="protein sequence ID" value="CAL5140695.1"/>
    <property type="molecule type" value="Genomic_DNA"/>
</dbReference>
<sequence>MLRAYVIVLFWAILSDANTAKISKRIINGEEAKPGDHPWAVSIRGMHPKFRSTTYCGATVLDKRWILTAAHCFWVGKTQQYLMNPANWEVQAGSTQIETKFYPAVNSRIKGVNNRWLEIIKTLLAGFQQKPWIGKMERIVIHPMFSPEELEYDIAVVRLAEDLPMEYGKIAAVKLPPSKDAQIWPPPHSACTFVGWGCKSKGAGPSPQAQVISLNVLPNTVCSSMYNNAAGLNDEHEFCAGYYKSDIGICSGDSGSGLIYLVQKTPYVVGVASATHADDPESFPGLFTRVSYFVKWIKEQTKEN</sequence>
<proteinExistence type="inferred from homology"/>
<dbReference type="InterPro" id="IPR051487">
    <property type="entry name" value="Ser/Thr_Proteases_Immune/Dev"/>
</dbReference>
<keyword evidence="1" id="KW-1015">Disulfide bond</keyword>
<comment type="caution">
    <text evidence="5">The sequence shown here is derived from an EMBL/GenBank/DDBJ whole genome shotgun (WGS) entry which is preliminary data.</text>
</comment>
<dbReference type="PANTHER" id="PTHR24256">
    <property type="entry name" value="TRYPTASE-RELATED"/>
    <property type="match status" value="1"/>
</dbReference>
<accession>A0AAV2TU81</accession>
<dbReference type="PROSITE" id="PS00134">
    <property type="entry name" value="TRYPSIN_HIS"/>
    <property type="match status" value="1"/>
</dbReference>
<dbReference type="CDD" id="cd00190">
    <property type="entry name" value="Tryp_SPc"/>
    <property type="match status" value="1"/>
</dbReference>
<comment type="similarity">
    <text evidence="2">Belongs to the peptidase S1 family. CLIP subfamily.</text>
</comment>
<dbReference type="PRINTS" id="PR00722">
    <property type="entry name" value="CHYMOTRYPSIN"/>
</dbReference>
<feature type="chain" id="PRO_5044010819" description="Peptidase S1 domain-containing protein" evidence="3">
    <location>
        <begin position="20"/>
        <end position="304"/>
    </location>
</feature>
<dbReference type="Proteomes" id="UP001497525">
    <property type="component" value="Unassembled WGS sequence"/>
</dbReference>
<name>A0AAV2TU81_CALDB</name>
<dbReference type="Gene3D" id="2.40.10.10">
    <property type="entry name" value="Trypsin-like serine proteases"/>
    <property type="match status" value="1"/>
</dbReference>
<organism evidence="5 6">
    <name type="scientific">Calicophoron daubneyi</name>
    <name type="common">Rumen fluke</name>
    <name type="synonym">Paramphistomum daubneyi</name>
    <dbReference type="NCBI Taxonomy" id="300641"/>
    <lineage>
        <taxon>Eukaryota</taxon>
        <taxon>Metazoa</taxon>
        <taxon>Spiralia</taxon>
        <taxon>Lophotrochozoa</taxon>
        <taxon>Platyhelminthes</taxon>
        <taxon>Trematoda</taxon>
        <taxon>Digenea</taxon>
        <taxon>Plagiorchiida</taxon>
        <taxon>Pronocephalata</taxon>
        <taxon>Paramphistomoidea</taxon>
        <taxon>Paramphistomidae</taxon>
        <taxon>Calicophoron</taxon>
    </lineage>
</organism>
<dbReference type="PROSITE" id="PS50240">
    <property type="entry name" value="TRYPSIN_DOM"/>
    <property type="match status" value="1"/>
</dbReference>
<evidence type="ECO:0000256" key="3">
    <source>
        <dbReference type="SAM" id="SignalP"/>
    </source>
</evidence>
<keyword evidence="3" id="KW-0732">Signal</keyword>
<dbReference type="InterPro" id="IPR009003">
    <property type="entry name" value="Peptidase_S1_PA"/>
</dbReference>
<dbReference type="GO" id="GO:0004252">
    <property type="term" value="F:serine-type endopeptidase activity"/>
    <property type="evidence" value="ECO:0007669"/>
    <property type="project" value="InterPro"/>
</dbReference>
<dbReference type="InterPro" id="IPR001254">
    <property type="entry name" value="Trypsin_dom"/>
</dbReference>
<evidence type="ECO:0000259" key="4">
    <source>
        <dbReference type="PROSITE" id="PS50240"/>
    </source>
</evidence>
<dbReference type="InterPro" id="IPR043504">
    <property type="entry name" value="Peptidase_S1_PA_chymotrypsin"/>
</dbReference>
<feature type="domain" description="Peptidase S1" evidence="4">
    <location>
        <begin position="26"/>
        <end position="302"/>
    </location>
</feature>
<evidence type="ECO:0000313" key="5">
    <source>
        <dbReference type="EMBL" id="CAL5140695.1"/>
    </source>
</evidence>
<dbReference type="SUPFAM" id="SSF50494">
    <property type="entry name" value="Trypsin-like serine proteases"/>
    <property type="match status" value="1"/>
</dbReference>
<evidence type="ECO:0000256" key="1">
    <source>
        <dbReference type="ARBA" id="ARBA00023157"/>
    </source>
</evidence>
<gene>
    <name evidence="5" type="ORF">CDAUBV1_LOCUS15989</name>
</gene>
<dbReference type="GO" id="GO:0006508">
    <property type="term" value="P:proteolysis"/>
    <property type="evidence" value="ECO:0007669"/>
    <property type="project" value="InterPro"/>
</dbReference>
<dbReference type="SMART" id="SM00020">
    <property type="entry name" value="Tryp_SPc"/>
    <property type="match status" value="1"/>
</dbReference>
<evidence type="ECO:0000313" key="6">
    <source>
        <dbReference type="Proteomes" id="UP001497525"/>
    </source>
</evidence>
<dbReference type="AlphaFoldDB" id="A0AAV2TU81"/>
<protein>
    <recommendedName>
        <fullName evidence="4">Peptidase S1 domain-containing protein</fullName>
    </recommendedName>
</protein>
<dbReference type="InterPro" id="IPR018114">
    <property type="entry name" value="TRYPSIN_HIS"/>
</dbReference>